<name>A0A1G2DFN0_9BACT</name>
<comment type="caution">
    <text evidence="1">The sequence shown here is derived from an EMBL/GenBank/DDBJ whole genome shotgun (WGS) entry which is preliminary data.</text>
</comment>
<proteinExistence type="predicted"/>
<dbReference type="AlphaFoldDB" id="A0A1G2DFN0"/>
<dbReference type="EMBL" id="MHLN01000008">
    <property type="protein sequence ID" value="OGZ12242.1"/>
    <property type="molecule type" value="Genomic_DNA"/>
</dbReference>
<dbReference type="Proteomes" id="UP000178099">
    <property type="component" value="Unassembled WGS sequence"/>
</dbReference>
<sequence length="69" mass="7585">MYRVNVVEDGTSKMFSCETFDDAHRIACVAVKNDPGAYAEVTDDEGHVVFIPDRKLQTAKKPSGLPLPC</sequence>
<evidence type="ECO:0000313" key="1">
    <source>
        <dbReference type="EMBL" id="OGZ12242.1"/>
    </source>
</evidence>
<gene>
    <name evidence="1" type="ORF">A3D67_04555</name>
</gene>
<protein>
    <submittedName>
        <fullName evidence="1">Uncharacterized protein</fullName>
    </submittedName>
</protein>
<accession>A0A1G2DFN0</accession>
<organism evidence="1 2">
    <name type="scientific">Candidatus Lloydbacteria bacterium RIFCSPHIGHO2_02_FULL_51_22</name>
    <dbReference type="NCBI Taxonomy" id="1798663"/>
    <lineage>
        <taxon>Bacteria</taxon>
        <taxon>Candidatus Lloydiibacteriota</taxon>
    </lineage>
</organism>
<evidence type="ECO:0000313" key="2">
    <source>
        <dbReference type="Proteomes" id="UP000178099"/>
    </source>
</evidence>
<reference evidence="1 2" key="1">
    <citation type="journal article" date="2016" name="Nat. Commun.">
        <title>Thousands of microbial genomes shed light on interconnected biogeochemical processes in an aquifer system.</title>
        <authorList>
            <person name="Anantharaman K."/>
            <person name="Brown C.T."/>
            <person name="Hug L.A."/>
            <person name="Sharon I."/>
            <person name="Castelle C.J."/>
            <person name="Probst A.J."/>
            <person name="Thomas B.C."/>
            <person name="Singh A."/>
            <person name="Wilkins M.J."/>
            <person name="Karaoz U."/>
            <person name="Brodie E.L."/>
            <person name="Williams K.H."/>
            <person name="Hubbard S.S."/>
            <person name="Banfield J.F."/>
        </authorList>
    </citation>
    <scope>NUCLEOTIDE SEQUENCE [LARGE SCALE GENOMIC DNA]</scope>
</reference>